<evidence type="ECO:0000313" key="3">
    <source>
        <dbReference type="Proteomes" id="UP000553632"/>
    </source>
</evidence>
<dbReference type="AlphaFoldDB" id="A0A7J6SCX7"/>
<keyword evidence="3" id="KW-1185">Reference proteome</keyword>
<protein>
    <submittedName>
        <fullName evidence="2">Uncharacterized protein</fullName>
    </submittedName>
</protein>
<feature type="region of interest" description="Disordered" evidence="1">
    <location>
        <begin position="1"/>
        <end position="48"/>
    </location>
</feature>
<feature type="region of interest" description="Disordered" evidence="1">
    <location>
        <begin position="100"/>
        <end position="200"/>
    </location>
</feature>
<comment type="caution">
    <text evidence="2">The sequence shown here is derived from an EMBL/GenBank/DDBJ whole genome shotgun (WGS) entry which is preliminary data.</text>
</comment>
<reference evidence="2 3" key="1">
    <citation type="submission" date="2020-04" db="EMBL/GenBank/DDBJ databases">
        <title>Perkinsus olseni comparative genomics.</title>
        <authorList>
            <person name="Bogema D.R."/>
        </authorList>
    </citation>
    <scope>NUCLEOTIDE SEQUENCE [LARGE SCALE GENOMIC DNA]</scope>
    <source>
        <strain evidence="2 3">ATCC PRA-207</strain>
    </source>
</reference>
<accession>A0A7J6SCX7</accession>
<name>A0A7J6SCX7_PEROL</name>
<sequence length="213" mass="22408">MPPRVAKKSAGVDAESQGSNSANRSAIGGEPGHGNEGNSDANPAATPNDELLGAELEALHAFILAHKLEEADLWYLDDNDLPDLILKVQLRRFRTAKASPPIATFGNSDDPTGHPDERWFSPLSTTQRQSAHGTPSATGTPAPTFAAPNDGLPQGSHPSNVADPSVYPPDGVGSQAFRSSLGDHLHHVSPPPPGSVQGAPKWQQFYFPNLSCG</sequence>
<feature type="compositionally biased region" description="Polar residues" evidence="1">
    <location>
        <begin position="122"/>
        <end position="133"/>
    </location>
</feature>
<gene>
    <name evidence="2" type="ORF">FOZ63_029469</name>
</gene>
<evidence type="ECO:0000313" key="2">
    <source>
        <dbReference type="EMBL" id="KAF4730412.1"/>
    </source>
</evidence>
<proteinExistence type="predicted"/>
<dbReference type="EMBL" id="JABANO010019297">
    <property type="protein sequence ID" value="KAF4730412.1"/>
    <property type="molecule type" value="Genomic_DNA"/>
</dbReference>
<organism evidence="2 3">
    <name type="scientific">Perkinsus olseni</name>
    <name type="common">Perkinsus atlanticus</name>
    <dbReference type="NCBI Taxonomy" id="32597"/>
    <lineage>
        <taxon>Eukaryota</taxon>
        <taxon>Sar</taxon>
        <taxon>Alveolata</taxon>
        <taxon>Perkinsozoa</taxon>
        <taxon>Perkinsea</taxon>
        <taxon>Perkinsida</taxon>
        <taxon>Perkinsidae</taxon>
        <taxon>Perkinsus</taxon>
    </lineage>
</organism>
<dbReference type="Proteomes" id="UP000553632">
    <property type="component" value="Unassembled WGS sequence"/>
</dbReference>
<evidence type="ECO:0000256" key="1">
    <source>
        <dbReference type="SAM" id="MobiDB-lite"/>
    </source>
</evidence>
<feature type="compositionally biased region" description="Low complexity" evidence="1">
    <location>
        <begin position="134"/>
        <end position="148"/>
    </location>
</feature>